<dbReference type="EMBL" id="JAAZHI010000135">
    <property type="protein sequence ID" value="NLA55889.1"/>
    <property type="molecule type" value="Genomic_DNA"/>
</dbReference>
<gene>
    <name evidence="2" type="ORF">GX859_06280</name>
</gene>
<evidence type="ECO:0008006" key="4">
    <source>
        <dbReference type="Google" id="ProtNLM"/>
    </source>
</evidence>
<sequence length="213" mass="22061">MLRGGRLAAVLTAVAACTLLGACTTEPASDLLEAGELTALLLTAAETGLPQAVAGEPVEAGEGTMSLSTVMPDIQTEGPCAEAIRAGLHARFLPHASSSRLFTADAGSLEIGLFSTDTVVDAARIYGDIVTHCDRPVRDDAHHVTYDVTAVQGLHPGMHVTATGDDGRILDIVILQDFAGSNGVLAAGHQLSEDLVHRAFEAQLEKVRTATGL</sequence>
<keyword evidence="1" id="KW-0732">Signal</keyword>
<proteinExistence type="predicted"/>
<feature type="signal peptide" evidence="1">
    <location>
        <begin position="1"/>
        <end position="22"/>
    </location>
</feature>
<evidence type="ECO:0000313" key="2">
    <source>
        <dbReference type="EMBL" id="NLA55889.1"/>
    </source>
</evidence>
<protein>
    <recommendedName>
        <fullName evidence="4">Lipoprotein</fullName>
    </recommendedName>
</protein>
<accession>A0A7X6PPJ3</accession>
<name>A0A7X6PPJ3_9CORY</name>
<feature type="chain" id="PRO_5038753703" description="Lipoprotein" evidence="1">
    <location>
        <begin position="23"/>
        <end position="213"/>
    </location>
</feature>
<organism evidence="2 3">
    <name type="scientific">Corynebacterium humireducens</name>
    <dbReference type="NCBI Taxonomy" id="1223514"/>
    <lineage>
        <taxon>Bacteria</taxon>
        <taxon>Bacillati</taxon>
        <taxon>Actinomycetota</taxon>
        <taxon>Actinomycetes</taxon>
        <taxon>Mycobacteriales</taxon>
        <taxon>Corynebacteriaceae</taxon>
        <taxon>Corynebacterium</taxon>
    </lineage>
</organism>
<dbReference type="AlphaFoldDB" id="A0A7X6PPJ3"/>
<comment type="caution">
    <text evidence="2">The sequence shown here is derived from an EMBL/GenBank/DDBJ whole genome shotgun (WGS) entry which is preliminary data.</text>
</comment>
<evidence type="ECO:0000313" key="3">
    <source>
        <dbReference type="Proteomes" id="UP000557899"/>
    </source>
</evidence>
<dbReference type="PROSITE" id="PS51257">
    <property type="entry name" value="PROKAR_LIPOPROTEIN"/>
    <property type="match status" value="1"/>
</dbReference>
<dbReference type="Proteomes" id="UP000557899">
    <property type="component" value="Unassembled WGS sequence"/>
</dbReference>
<reference evidence="2 3" key="1">
    <citation type="journal article" date="2020" name="Biotechnol. Biofuels">
        <title>New insights from the biogas microbiome by comprehensive genome-resolved metagenomics of nearly 1600 species originating from multiple anaerobic digesters.</title>
        <authorList>
            <person name="Campanaro S."/>
            <person name="Treu L."/>
            <person name="Rodriguez-R L.M."/>
            <person name="Kovalovszki A."/>
            <person name="Ziels R.M."/>
            <person name="Maus I."/>
            <person name="Zhu X."/>
            <person name="Kougias P.G."/>
            <person name="Basile A."/>
            <person name="Luo G."/>
            <person name="Schluter A."/>
            <person name="Konstantinidis K.T."/>
            <person name="Angelidaki I."/>
        </authorList>
    </citation>
    <scope>NUCLEOTIDE SEQUENCE [LARGE SCALE GENOMIC DNA]</scope>
    <source>
        <strain evidence="2">AS15tlH2ME_198</strain>
    </source>
</reference>
<evidence type="ECO:0000256" key="1">
    <source>
        <dbReference type="SAM" id="SignalP"/>
    </source>
</evidence>